<dbReference type="GO" id="GO:0016788">
    <property type="term" value="F:hydrolase activity, acting on ester bonds"/>
    <property type="evidence" value="ECO:0007669"/>
    <property type="project" value="InterPro"/>
</dbReference>
<accession>A0A6J5N7S9</accession>
<evidence type="ECO:0000313" key="5">
    <source>
        <dbReference type="EMBL" id="CAB4154943.1"/>
    </source>
</evidence>
<reference evidence="5" key="1">
    <citation type="submission" date="2020-04" db="EMBL/GenBank/DDBJ databases">
        <authorList>
            <person name="Chiriac C."/>
            <person name="Salcher M."/>
            <person name="Ghai R."/>
            <person name="Kavagutti S V."/>
        </authorList>
    </citation>
    <scope>NUCLEOTIDE SEQUENCE</scope>
</reference>
<gene>
    <name evidence="5" type="ORF">UFOVP653_46</name>
</gene>
<keyword evidence="2" id="KW-0540">Nuclease</keyword>
<evidence type="ECO:0000259" key="4">
    <source>
        <dbReference type="SMART" id="SM00990"/>
    </source>
</evidence>
<evidence type="ECO:0000256" key="1">
    <source>
        <dbReference type="ARBA" id="ARBA00001946"/>
    </source>
</evidence>
<sequence length="132" mass="14480">MANRSEEREQARVVKWSHKREVRELMPELRWLHHSPNGGKRDGLAGAQMTALGVKRGFPDLILPVAAGSHAGLAIEMKSETGSLTSEQREWLAHYAAQGWVALVCRSAEEAKDALCSYLSILTSPGSCPDLD</sequence>
<protein>
    <submittedName>
        <fullName evidence="5">VRR-NUC domain containing protein</fullName>
    </submittedName>
</protein>
<dbReference type="Pfam" id="PF08774">
    <property type="entry name" value="VRR_NUC"/>
    <property type="match status" value="1"/>
</dbReference>
<keyword evidence="3" id="KW-0378">Hydrolase</keyword>
<dbReference type="InterPro" id="IPR014883">
    <property type="entry name" value="VRR_NUC"/>
</dbReference>
<dbReference type="EMBL" id="LR796613">
    <property type="protein sequence ID" value="CAB4154943.1"/>
    <property type="molecule type" value="Genomic_DNA"/>
</dbReference>
<feature type="domain" description="VRR-NUC" evidence="4">
    <location>
        <begin position="4"/>
        <end position="109"/>
    </location>
</feature>
<evidence type="ECO:0000256" key="3">
    <source>
        <dbReference type="ARBA" id="ARBA00022801"/>
    </source>
</evidence>
<name>A0A6J5N7S9_9CAUD</name>
<dbReference type="SMART" id="SM00990">
    <property type="entry name" value="VRR_NUC"/>
    <property type="match status" value="1"/>
</dbReference>
<evidence type="ECO:0000256" key="2">
    <source>
        <dbReference type="ARBA" id="ARBA00022722"/>
    </source>
</evidence>
<dbReference type="InterPro" id="IPR011856">
    <property type="entry name" value="tRNA_endonuc-like_dom_sf"/>
</dbReference>
<organism evidence="5">
    <name type="scientific">uncultured Caudovirales phage</name>
    <dbReference type="NCBI Taxonomy" id="2100421"/>
    <lineage>
        <taxon>Viruses</taxon>
        <taxon>Duplodnaviria</taxon>
        <taxon>Heunggongvirae</taxon>
        <taxon>Uroviricota</taxon>
        <taxon>Caudoviricetes</taxon>
        <taxon>Peduoviridae</taxon>
        <taxon>Maltschvirus</taxon>
        <taxon>Maltschvirus maltsch</taxon>
    </lineage>
</organism>
<comment type="cofactor">
    <cofactor evidence="1">
        <name>Mg(2+)</name>
        <dbReference type="ChEBI" id="CHEBI:18420"/>
    </cofactor>
</comment>
<dbReference type="Gene3D" id="3.40.1350.10">
    <property type="match status" value="1"/>
</dbReference>
<proteinExistence type="predicted"/>
<dbReference type="GO" id="GO:0003676">
    <property type="term" value="F:nucleic acid binding"/>
    <property type="evidence" value="ECO:0007669"/>
    <property type="project" value="InterPro"/>
</dbReference>
<dbReference type="GO" id="GO:0004518">
    <property type="term" value="F:nuclease activity"/>
    <property type="evidence" value="ECO:0007669"/>
    <property type="project" value="UniProtKB-KW"/>
</dbReference>